<accession>A0AAD7DG92</accession>
<organism evidence="3 4">
    <name type="scientific">Mycena rosella</name>
    <name type="common">Pink bonnet</name>
    <name type="synonym">Agaricus rosellus</name>
    <dbReference type="NCBI Taxonomy" id="1033263"/>
    <lineage>
        <taxon>Eukaryota</taxon>
        <taxon>Fungi</taxon>
        <taxon>Dikarya</taxon>
        <taxon>Basidiomycota</taxon>
        <taxon>Agaricomycotina</taxon>
        <taxon>Agaricomycetes</taxon>
        <taxon>Agaricomycetidae</taxon>
        <taxon>Agaricales</taxon>
        <taxon>Marasmiineae</taxon>
        <taxon>Mycenaceae</taxon>
        <taxon>Mycena</taxon>
    </lineage>
</organism>
<dbReference type="Pfam" id="PF20209">
    <property type="entry name" value="DUF6570"/>
    <property type="match status" value="1"/>
</dbReference>
<proteinExistence type="predicted"/>
<gene>
    <name evidence="3" type="ORF">B0H17DRAFT_845589</name>
</gene>
<keyword evidence="4" id="KW-1185">Reference proteome</keyword>
<feature type="non-terminal residue" evidence="3">
    <location>
        <position position="244"/>
    </location>
</feature>
<evidence type="ECO:0000259" key="2">
    <source>
        <dbReference type="Pfam" id="PF20209"/>
    </source>
</evidence>
<feature type="region of interest" description="Disordered" evidence="1">
    <location>
        <begin position="136"/>
        <end position="157"/>
    </location>
</feature>
<dbReference type="EMBL" id="JARKIE010000064">
    <property type="protein sequence ID" value="KAJ7690504.1"/>
    <property type="molecule type" value="Genomic_DNA"/>
</dbReference>
<feature type="compositionally biased region" description="Polar residues" evidence="1">
    <location>
        <begin position="136"/>
        <end position="154"/>
    </location>
</feature>
<evidence type="ECO:0000256" key="1">
    <source>
        <dbReference type="SAM" id="MobiDB-lite"/>
    </source>
</evidence>
<feature type="domain" description="DUF6570" evidence="2">
    <location>
        <begin position="1"/>
        <end position="113"/>
    </location>
</feature>
<comment type="caution">
    <text evidence="3">The sequence shown here is derived from an EMBL/GenBank/DDBJ whole genome shotgun (WGS) entry which is preliminary data.</text>
</comment>
<protein>
    <recommendedName>
        <fullName evidence="2">DUF6570 domain-containing protein</fullName>
    </recommendedName>
</protein>
<evidence type="ECO:0000313" key="3">
    <source>
        <dbReference type="EMBL" id="KAJ7690504.1"/>
    </source>
</evidence>
<name>A0AAD7DG92_MYCRO</name>
<dbReference type="InterPro" id="IPR046700">
    <property type="entry name" value="DUF6570"/>
</dbReference>
<sequence>MIARCRSKCWIIKLKEENQDLELQNTQRGIHGHIIVYPQQPSKIADILPPSVDEITEPICILFVGSSRPSPEWLREHAKPLAVNASRVRNALVWLKTHNPLYKDIKINKECLQQLEENPALPFKVELVRNSSASEAATSRYDSTQAPDPSTNPDGSIPFQNLVIADIECHASSNELRAAALRHVKKKGGAYLDIPHDRSPENEFRMDGRLFPLIYPTLFPYEIGGPNDSKRSVPLSFKHHVRHL</sequence>
<dbReference type="Proteomes" id="UP001221757">
    <property type="component" value="Unassembled WGS sequence"/>
</dbReference>
<reference evidence="3" key="1">
    <citation type="submission" date="2023-03" db="EMBL/GenBank/DDBJ databases">
        <title>Massive genome expansion in bonnet fungi (Mycena s.s.) driven by repeated elements and novel gene families across ecological guilds.</title>
        <authorList>
            <consortium name="Lawrence Berkeley National Laboratory"/>
            <person name="Harder C.B."/>
            <person name="Miyauchi S."/>
            <person name="Viragh M."/>
            <person name="Kuo A."/>
            <person name="Thoen E."/>
            <person name="Andreopoulos B."/>
            <person name="Lu D."/>
            <person name="Skrede I."/>
            <person name="Drula E."/>
            <person name="Henrissat B."/>
            <person name="Morin E."/>
            <person name="Kohler A."/>
            <person name="Barry K."/>
            <person name="LaButti K."/>
            <person name="Morin E."/>
            <person name="Salamov A."/>
            <person name="Lipzen A."/>
            <person name="Mereny Z."/>
            <person name="Hegedus B."/>
            <person name="Baldrian P."/>
            <person name="Stursova M."/>
            <person name="Weitz H."/>
            <person name="Taylor A."/>
            <person name="Grigoriev I.V."/>
            <person name="Nagy L.G."/>
            <person name="Martin F."/>
            <person name="Kauserud H."/>
        </authorList>
    </citation>
    <scope>NUCLEOTIDE SEQUENCE</scope>
    <source>
        <strain evidence="3">CBHHK067</strain>
    </source>
</reference>
<evidence type="ECO:0000313" key="4">
    <source>
        <dbReference type="Proteomes" id="UP001221757"/>
    </source>
</evidence>
<dbReference type="AlphaFoldDB" id="A0AAD7DG92"/>